<keyword evidence="3" id="KW-1185">Reference proteome</keyword>
<gene>
    <name evidence="2" type="ORF">J0X15_01010</name>
</gene>
<reference evidence="2" key="1">
    <citation type="submission" date="2021-03" db="EMBL/GenBank/DDBJ databases">
        <title>Roseibium sp. CAU 1637 isolated from Incheon.</title>
        <authorList>
            <person name="Kim W."/>
        </authorList>
    </citation>
    <scope>NUCLEOTIDE SEQUENCE</scope>
    <source>
        <strain evidence="2">CAU 1637</strain>
    </source>
</reference>
<accession>A0A939EKA3</accession>
<name>A0A939EKA3_9HYPH</name>
<feature type="region of interest" description="Disordered" evidence="1">
    <location>
        <begin position="29"/>
        <end position="98"/>
    </location>
</feature>
<comment type="caution">
    <text evidence="2">The sequence shown here is derived from an EMBL/GenBank/DDBJ whole genome shotgun (WGS) entry which is preliminary data.</text>
</comment>
<evidence type="ECO:0000313" key="2">
    <source>
        <dbReference type="EMBL" id="MBO0343785.1"/>
    </source>
</evidence>
<feature type="compositionally biased region" description="Polar residues" evidence="1">
    <location>
        <begin position="76"/>
        <end position="98"/>
    </location>
</feature>
<proteinExistence type="predicted"/>
<dbReference type="AlphaFoldDB" id="A0A939EKA3"/>
<evidence type="ECO:0000313" key="3">
    <source>
        <dbReference type="Proteomes" id="UP000664779"/>
    </source>
</evidence>
<dbReference type="EMBL" id="JAFLNF010000001">
    <property type="protein sequence ID" value="MBO0343785.1"/>
    <property type="molecule type" value="Genomic_DNA"/>
</dbReference>
<dbReference type="RefSeq" id="WP_206937475.1">
    <property type="nucleotide sequence ID" value="NZ_JAFLNF010000001.1"/>
</dbReference>
<sequence>MALILGVAAIIAGLSLGLESGQAQNTSKARELWGMTSDPRTLLPDPRKQLDANKQRQIDSLKTRQLENQNERLQRQQKIQSDATTCDTHQGASCSPQR</sequence>
<feature type="compositionally biased region" description="Basic and acidic residues" evidence="1">
    <location>
        <begin position="45"/>
        <end position="74"/>
    </location>
</feature>
<dbReference type="Proteomes" id="UP000664779">
    <property type="component" value="Unassembled WGS sequence"/>
</dbReference>
<organism evidence="2 3">
    <name type="scientific">Roseibium limicola</name>
    <dbReference type="NCBI Taxonomy" id="2816037"/>
    <lineage>
        <taxon>Bacteria</taxon>
        <taxon>Pseudomonadati</taxon>
        <taxon>Pseudomonadota</taxon>
        <taxon>Alphaproteobacteria</taxon>
        <taxon>Hyphomicrobiales</taxon>
        <taxon>Stappiaceae</taxon>
        <taxon>Roseibium</taxon>
    </lineage>
</organism>
<evidence type="ECO:0000256" key="1">
    <source>
        <dbReference type="SAM" id="MobiDB-lite"/>
    </source>
</evidence>
<protein>
    <submittedName>
        <fullName evidence="2">Uncharacterized protein</fullName>
    </submittedName>
</protein>